<dbReference type="PIRSF" id="PIRSF002599">
    <property type="entry name" value="Cold_shock_A"/>
    <property type="match status" value="1"/>
</dbReference>
<gene>
    <name evidence="4" type="ORF">OG477_41020</name>
</gene>
<dbReference type="EMBL" id="CP108140">
    <property type="protein sequence ID" value="WTP91312.1"/>
    <property type="molecule type" value="Genomic_DNA"/>
</dbReference>
<dbReference type="PROSITE" id="PS51857">
    <property type="entry name" value="CSD_2"/>
    <property type="match status" value="1"/>
</dbReference>
<evidence type="ECO:0000313" key="4">
    <source>
        <dbReference type="EMBL" id="WTP91312.1"/>
    </source>
</evidence>
<dbReference type="FunFam" id="2.40.50.140:FF:000006">
    <property type="entry name" value="Cold shock protein CspC"/>
    <property type="match status" value="1"/>
</dbReference>
<sequence>MTDSTVECNVKGTVKWFNADKGFGFISPVAGKGSQDVFVHYSAISGSGYRSLDAGEGVTFDVARNSKGLQAENVRRDQKQVF</sequence>
<reference evidence="4" key="1">
    <citation type="submission" date="2022-10" db="EMBL/GenBank/DDBJ databases">
        <title>The complete genomes of actinobacterial strains from the NBC collection.</title>
        <authorList>
            <person name="Joergensen T.S."/>
            <person name="Alvarez Arevalo M."/>
            <person name="Sterndorff E.B."/>
            <person name="Faurdal D."/>
            <person name="Vuksanovic O."/>
            <person name="Mourched A.-S."/>
            <person name="Charusanti P."/>
            <person name="Shaw S."/>
            <person name="Blin K."/>
            <person name="Weber T."/>
        </authorList>
    </citation>
    <scope>NUCLEOTIDE SEQUENCE</scope>
    <source>
        <strain evidence="4">NBC 00180</strain>
    </source>
</reference>
<dbReference type="GO" id="GO:0003676">
    <property type="term" value="F:nucleic acid binding"/>
    <property type="evidence" value="ECO:0007669"/>
    <property type="project" value="InterPro"/>
</dbReference>
<evidence type="ECO:0000259" key="3">
    <source>
        <dbReference type="PROSITE" id="PS51857"/>
    </source>
</evidence>
<evidence type="ECO:0000256" key="1">
    <source>
        <dbReference type="ARBA" id="ARBA00004496"/>
    </source>
</evidence>
<dbReference type="InterPro" id="IPR002059">
    <property type="entry name" value="CSP_DNA-bd"/>
</dbReference>
<dbReference type="Pfam" id="PF00313">
    <property type="entry name" value="CSD"/>
    <property type="match status" value="1"/>
</dbReference>
<dbReference type="PANTHER" id="PTHR11544">
    <property type="entry name" value="COLD SHOCK DOMAIN CONTAINING PROTEINS"/>
    <property type="match status" value="1"/>
</dbReference>
<dbReference type="CDD" id="cd04458">
    <property type="entry name" value="CSP_CDS"/>
    <property type="match status" value="1"/>
</dbReference>
<evidence type="ECO:0000256" key="2">
    <source>
        <dbReference type="ARBA" id="ARBA00022490"/>
    </source>
</evidence>
<dbReference type="GO" id="GO:0005737">
    <property type="term" value="C:cytoplasm"/>
    <property type="evidence" value="ECO:0007669"/>
    <property type="project" value="UniProtKB-SubCell"/>
</dbReference>
<keyword evidence="2" id="KW-0963">Cytoplasm</keyword>
<dbReference type="InterPro" id="IPR011129">
    <property type="entry name" value="CSD"/>
</dbReference>
<dbReference type="InterPro" id="IPR012156">
    <property type="entry name" value="Cold_shock_CspA"/>
</dbReference>
<comment type="subcellular location">
    <subcellularLocation>
        <location evidence="1">Cytoplasm</location>
    </subcellularLocation>
</comment>
<dbReference type="SMART" id="SM00357">
    <property type="entry name" value="CSP"/>
    <property type="match status" value="1"/>
</dbReference>
<dbReference type="Gene3D" id="2.40.50.140">
    <property type="entry name" value="Nucleic acid-binding proteins"/>
    <property type="match status" value="1"/>
</dbReference>
<protein>
    <submittedName>
        <fullName evidence="4">Cold shock domain-containing protein</fullName>
    </submittedName>
</protein>
<organism evidence="4">
    <name type="scientific">Streptomyces sp. NBC_00180</name>
    <dbReference type="NCBI Taxonomy" id="2903632"/>
    <lineage>
        <taxon>Bacteria</taxon>
        <taxon>Bacillati</taxon>
        <taxon>Actinomycetota</taxon>
        <taxon>Actinomycetes</taxon>
        <taxon>Kitasatosporales</taxon>
        <taxon>Streptomycetaceae</taxon>
        <taxon>Streptomyces</taxon>
    </lineage>
</organism>
<dbReference type="AlphaFoldDB" id="A0AAU1IAL9"/>
<accession>A0AAU1IAL9</accession>
<proteinExistence type="predicted"/>
<dbReference type="InterPro" id="IPR050181">
    <property type="entry name" value="Cold_shock_domain"/>
</dbReference>
<feature type="domain" description="CSD" evidence="3">
    <location>
        <begin position="9"/>
        <end position="76"/>
    </location>
</feature>
<dbReference type="PRINTS" id="PR00050">
    <property type="entry name" value="COLDSHOCK"/>
</dbReference>
<dbReference type="SUPFAM" id="SSF50249">
    <property type="entry name" value="Nucleic acid-binding proteins"/>
    <property type="match status" value="1"/>
</dbReference>
<dbReference type="InterPro" id="IPR012340">
    <property type="entry name" value="NA-bd_OB-fold"/>
</dbReference>
<name>A0AAU1IAL9_9ACTN</name>